<sequence length="285" mass="30515">MMMKVVSGAVVASTLAQIALAKPQSSGPKLQARQSINFDLVDNSPDPVVQPGDTSHFNPAAAIASVVAEVKSGAPLAERKRALEARDIVVTTYPGYTTNTALGNVAINAPLDCNQKDTYMGVRLFTGSAFDTALCAAACSAQSEYNVAHPPPDGPAQTCQFYNTYALYKNDVYEGQYCTFYNQTWAPSFATNDGQWRGTDHYTIQSSYIASNATKPGICPSATNSVPDDPTTLLTSPEDIAFCAAYINYAPPVQIIYATTTISTVTRTTNTRLETSTPPAQQPKR</sequence>
<comment type="caution">
    <text evidence="1">The sequence shown here is derived from an EMBL/GenBank/DDBJ whole genome shotgun (WGS) entry which is preliminary data.</text>
</comment>
<name>A0ACC2I175_9PLEO</name>
<keyword evidence="2" id="KW-1185">Reference proteome</keyword>
<dbReference type="Proteomes" id="UP001153331">
    <property type="component" value="Unassembled WGS sequence"/>
</dbReference>
<organism evidence="1 2">
    <name type="scientific">Boeremia exigua</name>
    <dbReference type="NCBI Taxonomy" id="749465"/>
    <lineage>
        <taxon>Eukaryota</taxon>
        <taxon>Fungi</taxon>
        <taxon>Dikarya</taxon>
        <taxon>Ascomycota</taxon>
        <taxon>Pezizomycotina</taxon>
        <taxon>Dothideomycetes</taxon>
        <taxon>Pleosporomycetidae</taxon>
        <taxon>Pleosporales</taxon>
        <taxon>Pleosporineae</taxon>
        <taxon>Didymellaceae</taxon>
        <taxon>Boeremia</taxon>
    </lineage>
</organism>
<reference evidence="1" key="1">
    <citation type="submission" date="2022-11" db="EMBL/GenBank/DDBJ databases">
        <title>Genome Sequence of Boeremia exigua.</title>
        <authorList>
            <person name="Buettner E."/>
        </authorList>
    </citation>
    <scope>NUCLEOTIDE SEQUENCE</scope>
    <source>
        <strain evidence="1">CU02</strain>
    </source>
</reference>
<accession>A0ACC2I175</accession>
<protein>
    <submittedName>
        <fullName evidence="1">Uncharacterized protein</fullName>
    </submittedName>
</protein>
<proteinExistence type="predicted"/>
<evidence type="ECO:0000313" key="2">
    <source>
        <dbReference type="Proteomes" id="UP001153331"/>
    </source>
</evidence>
<evidence type="ECO:0000313" key="1">
    <source>
        <dbReference type="EMBL" id="KAJ8109097.1"/>
    </source>
</evidence>
<dbReference type="EMBL" id="JAPHNI010000656">
    <property type="protein sequence ID" value="KAJ8109097.1"/>
    <property type="molecule type" value="Genomic_DNA"/>
</dbReference>
<gene>
    <name evidence="1" type="ORF">OPT61_g7702</name>
</gene>